<dbReference type="EMBL" id="JAQQWL010000007">
    <property type="protein sequence ID" value="KAK8064622.1"/>
    <property type="molecule type" value="Genomic_DNA"/>
</dbReference>
<dbReference type="PANTHER" id="PTHR43323">
    <property type="entry name" value="3-HYDROXY-3-METHYLGLUTARYL COENZYME A SYNTHASE"/>
    <property type="match status" value="1"/>
</dbReference>
<keyword evidence="6" id="KW-1185">Reference proteome</keyword>
<evidence type="ECO:0000256" key="1">
    <source>
        <dbReference type="ARBA" id="ARBA00007061"/>
    </source>
</evidence>
<dbReference type="GeneID" id="92091732"/>
<sequence>MEYPENVGIKAMEIYVPSQCLDQTLFEKHQGVSAGKYTIGLGLKYMNYCTDREDVCSLALTAVSSLLRKYDIGQKSIGRLEIGTESPIDKAKSVKSILTTLSLFNAVNWVESRSWDGRDAIVVASDIALYNQPASRPTGGVGCVAMLVGPHAPLSLDPTLRDVYMTNTYDFYKPDFKVEFPLVHGHDSITCYQQALDGCHKGLLRRNKTVVGSTNGDKPAISKVLDLFDYMAFHTPNCKLVSKSYGRLRYNDLLVSSNESDWEGIPSELRKLGYEESLKDKNLERALVAVIKSRFRNLISNIDISTAQGKTIGMFSYGSGAASALFTLRVSGDLSSMVQKIDLMSRLQKRHIGTPEEYEQACALRLNAYGKKSYKPVGDIASLIPETYYLESIDGEYRRTYLVKGDKVRASDSGRQKVETQSIEARI</sequence>
<dbReference type="PANTHER" id="PTHR43323:SF2">
    <property type="entry name" value="HYDROXYMETHYLGLUTARYL-COA SYNTHASE"/>
    <property type="match status" value="1"/>
</dbReference>
<dbReference type="CDD" id="cd00827">
    <property type="entry name" value="init_cond_enzymes"/>
    <property type="match status" value="1"/>
</dbReference>
<protein>
    <submittedName>
        <fullName evidence="5">Hydroxymethylglutaryl-CoA synthase</fullName>
    </submittedName>
</protein>
<evidence type="ECO:0000313" key="5">
    <source>
        <dbReference type="EMBL" id="KAK8064622.1"/>
    </source>
</evidence>
<accession>A0ABR1V0B0</accession>
<comment type="caution">
    <text evidence="5">The sequence shown here is derived from an EMBL/GenBank/DDBJ whole genome shotgun (WGS) entry which is preliminary data.</text>
</comment>
<name>A0ABR1V0B0_9PEZI</name>
<proteinExistence type="inferred from homology"/>
<feature type="domain" description="Hydroxymethylglutaryl-coenzyme A synthase C-terminal" evidence="4">
    <location>
        <begin position="155"/>
        <end position="297"/>
    </location>
</feature>
<evidence type="ECO:0000259" key="4">
    <source>
        <dbReference type="Pfam" id="PF08540"/>
    </source>
</evidence>
<dbReference type="Proteomes" id="UP001480595">
    <property type="component" value="Unassembled WGS sequence"/>
</dbReference>
<comment type="similarity">
    <text evidence="1">Belongs to the thiolase-like superfamily. HMG-CoA synthase family.</text>
</comment>
<feature type="domain" description="Hydroxymethylglutaryl-coenzyme A synthase N-terminal" evidence="3">
    <location>
        <begin position="3"/>
        <end position="101"/>
    </location>
</feature>
<gene>
    <name evidence="5" type="ORF">PG994_007260</name>
</gene>
<organism evidence="5 6">
    <name type="scientific">Apiospora phragmitis</name>
    <dbReference type="NCBI Taxonomy" id="2905665"/>
    <lineage>
        <taxon>Eukaryota</taxon>
        <taxon>Fungi</taxon>
        <taxon>Dikarya</taxon>
        <taxon>Ascomycota</taxon>
        <taxon>Pezizomycotina</taxon>
        <taxon>Sordariomycetes</taxon>
        <taxon>Xylariomycetidae</taxon>
        <taxon>Amphisphaeriales</taxon>
        <taxon>Apiosporaceae</taxon>
        <taxon>Apiospora</taxon>
    </lineage>
</organism>
<evidence type="ECO:0000256" key="2">
    <source>
        <dbReference type="ARBA" id="ARBA00022679"/>
    </source>
</evidence>
<reference evidence="5 6" key="1">
    <citation type="submission" date="2023-01" db="EMBL/GenBank/DDBJ databases">
        <title>Analysis of 21 Apiospora genomes using comparative genomics revels a genus with tremendous synthesis potential of carbohydrate active enzymes and secondary metabolites.</title>
        <authorList>
            <person name="Sorensen T."/>
        </authorList>
    </citation>
    <scope>NUCLEOTIDE SEQUENCE [LARGE SCALE GENOMIC DNA]</scope>
    <source>
        <strain evidence="5 6">CBS 135458</strain>
    </source>
</reference>
<dbReference type="InterPro" id="IPR013746">
    <property type="entry name" value="HMG_CoA_synt_C_dom"/>
</dbReference>
<keyword evidence="2" id="KW-0808">Transferase</keyword>
<dbReference type="Gene3D" id="3.40.47.10">
    <property type="match status" value="1"/>
</dbReference>
<dbReference type="Pfam" id="PF01154">
    <property type="entry name" value="HMG_CoA_synt_N"/>
    <property type="match status" value="1"/>
</dbReference>
<dbReference type="InterPro" id="IPR016039">
    <property type="entry name" value="Thiolase-like"/>
</dbReference>
<dbReference type="InterPro" id="IPR013528">
    <property type="entry name" value="HMG_CoA_synth_N"/>
</dbReference>
<evidence type="ECO:0000259" key="3">
    <source>
        <dbReference type="Pfam" id="PF01154"/>
    </source>
</evidence>
<dbReference type="Pfam" id="PF08540">
    <property type="entry name" value="HMG_CoA_synt_C"/>
    <property type="match status" value="1"/>
</dbReference>
<evidence type="ECO:0000313" key="6">
    <source>
        <dbReference type="Proteomes" id="UP001480595"/>
    </source>
</evidence>
<dbReference type="SUPFAM" id="SSF53901">
    <property type="entry name" value="Thiolase-like"/>
    <property type="match status" value="2"/>
</dbReference>
<dbReference type="RefSeq" id="XP_066715611.1">
    <property type="nucleotide sequence ID" value="XM_066858669.1"/>
</dbReference>